<keyword evidence="1" id="KW-0472">Membrane</keyword>
<dbReference type="AlphaFoldDB" id="A0A2G3DXM3"/>
<keyword evidence="1" id="KW-0812">Transmembrane</keyword>
<dbReference type="Proteomes" id="UP000225889">
    <property type="component" value="Unassembled WGS sequence"/>
</dbReference>
<organism evidence="2 3">
    <name type="scientific">Pseudobutyrivibrio ruminis</name>
    <dbReference type="NCBI Taxonomy" id="46206"/>
    <lineage>
        <taxon>Bacteria</taxon>
        <taxon>Bacillati</taxon>
        <taxon>Bacillota</taxon>
        <taxon>Clostridia</taxon>
        <taxon>Lachnospirales</taxon>
        <taxon>Lachnospiraceae</taxon>
        <taxon>Pseudobutyrivibrio</taxon>
    </lineage>
</organism>
<gene>
    <name evidence="2" type="ORF">CSX01_03215</name>
</gene>
<evidence type="ECO:0000256" key="1">
    <source>
        <dbReference type="SAM" id="Phobius"/>
    </source>
</evidence>
<evidence type="ECO:0000313" key="2">
    <source>
        <dbReference type="EMBL" id="PHU35623.1"/>
    </source>
</evidence>
<reference evidence="2 3" key="1">
    <citation type="submission" date="2017-10" db="EMBL/GenBank/DDBJ databases">
        <title>Resolving the taxonomy of Roseburia spp., Eubacterium rectale and Agathobacter spp. through phylogenomic analysis.</title>
        <authorList>
            <person name="Sheridan P.O."/>
            <person name="Walker A.W."/>
            <person name="Duncan S.H."/>
            <person name="Scott K.P."/>
            <person name="Toole P.W.O."/>
            <person name="Luis P."/>
            <person name="Flint H.J."/>
        </authorList>
    </citation>
    <scope>NUCLEOTIDE SEQUENCE [LARGE SCALE GENOMIC DNA]</scope>
    <source>
        <strain evidence="2 3">JK626</strain>
    </source>
</reference>
<accession>A0A2G3DXM3</accession>
<evidence type="ECO:0000313" key="3">
    <source>
        <dbReference type="Proteomes" id="UP000225889"/>
    </source>
</evidence>
<dbReference type="RefSeq" id="WP_090151466.1">
    <property type="nucleotide sequence ID" value="NZ_PDYF01000008.1"/>
</dbReference>
<keyword evidence="1" id="KW-1133">Transmembrane helix</keyword>
<feature type="transmembrane region" description="Helical" evidence="1">
    <location>
        <begin position="49"/>
        <end position="69"/>
    </location>
</feature>
<protein>
    <submittedName>
        <fullName evidence="2">Uncharacterized protein</fullName>
    </submittedName>
</protein>
<name>A0A2G3DXM3_9FIRM</name>
<reference evidence="2 3" key="2">
    <citation type="submission" date="2017-10" db="EMBL/GenBank/DDBJ databases">
        <authorList>
            <person name="Banno H."/>
            <person name="Chua N.-H."/>
        </authorList>
    </citation>
    <scope>NUCLEOTIDE SEQUENCE [LARGE SCALE GENOMIC DNA]</scope>
    <source>
        <strain evidence="2 3">JK626</strain>
    </source>
</reference>
<feature type="transmembrane region" description="Helical" evidence="1">
    <location>
        <begin position="12"/>
        <end position="37"/>
    </location>
</feature>
<dbReference type="EMBL" id="PDYF01000008">
    <property type="protein sequence ID" value="PHU35623.1"/>
    <property type="molecule type" value="Genomic_DNA"/>
</dbReference>
<proteinExistence type="predicted"/>
<comment type="caution">
    <text evidence="2">The sequence shown here is derived from an EMBL/GenBank/DDBJ whole genome shotgun (WGS) entry which is preliminary data.</text>
</comment>
<sequence>MEKSKLGIAKELLAAGIFVGALAGGYVFAGLMVLYVLLKEDDQWLKEMAVKAIVTLMVFSFFMNAVYLLPDVVRWFGTLANVLDAGWDSYKLTSGLELITDVIDIVRTIFFLVLSVKALKHQTINVPIVDDLIKKYV</sequence>